<evidence type="ECO:0008006" key="4">
    <source>
        <dbReference type="Google" id="ProtNLM"/>
    </source>
</evidence>
<protein>
    <recommendedName>
        <fullName evidence="4">Autotransporter domain-containing protein</fullName>
    </recommendedName>
</protein>
<gene>
    <name evidence="2" type="ORF">VE26_09095</name>
</gene>
<dbReference type="PATRIC" id="fig|429727.3.peg.1875"/>
<dbReference type="RefSeq" id="WP_046104642.1">
    <property type="nucleotide sequence ID" value="NZ_JZEY01000054.1"/>
</dbReference>
<dbReference type="Proteomes" id="UP000033649">
    <property type="component" value="Unassembled WGS sequence"/>
</dbReference>
<dbReference type="OrthoDB" id="7956934at2"/>
<keyword evidence="1" id="KW-0732">Signal</keyword>
<dbReference type="STRING" id="429727.VE26_09095"/>
<comment type="caution">
    <text evidence="2">The sequence shown here is derived from an EMBL/GenBank/DDBJ whole genome shotgun (WGS) entry which is preliminary data.</text>
</comment>
<evidence type="ECO:0000256" key="1">
    <source>
        <dbReference type="SAM" id="SignalP"/>
    </source>
</evidence>
<name>A0A0F5FM75_9HYPH</name>
<evidence type="ECO:0000313" key="3">
    <source>
        <dbReference type="Proteomes" id="UP000033649"/>
    </source>
</evidence>
<sequence length="423" mass="45765">MRLKRILLAIVALLWATMATYAASFAELEAHIAGGDFVSAEQAALRLDTAEAGDFFVVYVEATRRIAGGDCLSATPLLETLAVIRPGFMSAHQLLYLCDIERGDESSAAQRLDVMLALLPEGDARDVVLTLRRTLAVAAGPVFSIYGDIIPSTNANRQTAATNLNGLVIPDANRATSGVTLRGGANVSFGLFNAGNMAVSMLVRGELDYSTVTRSFAPRMTFETPVSFQRGAVTYGFAPLFGADFDSVGLERLRIGVRGFAAWQVQPGSLLSLETTAYLARYPVKTYLDGTYLEASIAHAYVLTPELTVTNKLGGALDLPDDLKRHRLTAEIMTRLDYMGHNGLVLGASATLGTRLHNMPPPLSLGPNQVDVFAVGRAEIGHQALALGPFIPMLYYQYSKQVSDNVFYDYESQDIGIRLRARM</sequence>
<feature type="chain" id="PRO_5002486528" description="Autotransporter domain-containing protein" evidence="1">
    <location>
        <begin position="23"/>
        <end position="423"/>
    </location>
</feature>
<evidence type="ECO:0000313" key="2">
    <source>
        <dbReference type="EMBL" id="KKB09951.1"/>
    </source>
</evidence>
<keyword evidence="3" id="KW-1185">Reference proteome</keyword>
<dbReference type="AlphaFoldDB" id="A0A0F5FM75"/>
<organism evidence="2 3">
    <name type="scientific">Devosia chinhatensis</name>
    <dbReference type="NCBI Taxonomy" id="429727"/>
    <lineage>
        <taxon>Bacteria</taxon>
        <taxon>Pseudomonadati</taxon>
        <taxon>Pseudomonadota</taxon>
        <taxon>Alphaproteobacteria</taxon>
        <taxon>Hyphomicrobiales</taxon>
        <taxon>Devosiaceae</taxon>
        <taxon>Devosia</taxon>
    </lineage>
</organism>
<reference evidence="2 3" key="1">
    <citation type="submission" date="2015-03" db="EMBL/GenBank/DDBJ databases">
        <authorList>
            <person name="Hassan Y."/>
            <person name="Lepp D."/>
            <person name="Li X.-Z."/>
            <person name="Zhou T."/>
        </authorList>
    </citation>
    <scope>NUCLEOTIDE SEQUENCE [LARGE SCALE GENOMIC DNA]</scope>
    <source>
        <strain evidence="2 3">IPL18</strain>
    </source>
</reference>
<accession>A0A0F5FM75</accession>
<dbReference type="EMBL" id="JZEY01000054">
    <property type="protein sequence ID" value="KKB09951.1"/>
    <property type="molecule type" value="Genomic_DNA"/>
</dbReference>
<feature type="signal peptide" evidence="1">
    <location>
        <begin position="1"/>
        <end position="22"/>
    </location>
</feature>
<proteinExistence type="predicted"/>